<evidence type="ECO:0000259" key="7">
    <source>
        <dbReference type="PROSITE" id="PS50217"/>
    </source>
</evidence>
<feature type="region of interest" description="Disordered" evidence="6">
    <location>
        <begin position="36"/>
        <end position="114"/>
    </location>
</feature>
<dbReference type="InterPro" id="IPR045314">
    <property type="entry name" value="bZIP_plant_GBF1"/>
</dbReference>
<keyword evidence="5" id="KW-0539">Nucleus</keyword>
<organism evidence="8 9">
    <name type="scientific">Astrephomene gubernaculifera</name>
    <dbReference type="NCBI Taxonomy" id="47775"/>
    <lineage>
        <taxon>Eukaryota</taxon>
        <taxon>Viridiplantae</taxon>
        <taxon>Chlorophyta</taxon>
        <taxon>core chlorophytes</taxon>
        <taxon>Chlorophyceae</taxon>
        <taxon>CS clade</taxon>
        <taxon>Chlamydomonadales</taxon>
        <taxon>Astrephomenaceae</taxon>
        <taxon>Astrephomene</taxon>
    </lineage>
</organism>
<feature type="compositionally biased region" description="Basic and acidic residues" evidence="6">
    <location>
        <begin position="93"/>
        <end position="112"/>
    </location>
</feature>
<evidence type="ECO:0000256" key="6">
    <source>
        <dbReference type="SAM" id="MobiDB-lite"/>
    </source>
</evidence>
<feature type="compositionally biased region" description="Basic and acidic residues" evidence="6">
    <location>
        <begin position="67"/>
        <end position="86"/>
    </location>
</feature>
<dbReference type="InterPro" id="IPR004827">
    <property type="entry name" value="bZIP"/>
</dbReference>
<name>A0AAD3DEA7_9CHLO</name>
<keyword evidence="2" id="KW-0805">Transcription regulation</keyword>
<evidence type="ECO:0000256" key="4">
    <source>
        <dbReference type="ARBA" id="ARBA00023163"/>
    </source>
</evidence>
<gene>
    <name evidence="8" type="ORF">Agub_g178</name>
</gene>
<dbReference type="GO" id="GO:0003700">
    <property type="term" value="F:DNA-binding transcription factor activity"/>
    <property type="evidence" value="ECO:0007669"/>
    <property type="project" value="InterPro"/>
</dbReference>
<keyword evidence="9" id="KW-1185">Reference proteome</keyword>
<proteinExistence type="predicted"/>
<dbReference type="GO" id="GO:0005634">
    <property type="term" value="C:nucleus"/>
    <property type="evidence" value="ECO:0007669"/>
    <property type="project" value="UniProtKB-SubCell"/>
</dbReference>
<keyword evidence="4" id="KW-0804">Transcription</keyword>
<dbReference type="CDD" id="cd14702">
    <property type="entry name" value="bZIP_plant_GBF1"/>
    <property type="match status" value="1"/>
</dbReference>
<dbReference type="EMBL" id="BMAR01000001">
    <property type="protein sequence ID" value="GFR39699.1"/>
    <property type="molecule type" value="Genomic_DNA"/>
</dbReference>
<dbReference type="GO" id="GO:0003677">
    <property type="term" value="F:DNA binding"/>
    <property type="evidence" value="ECO:0007669"/>
    <property type="project" value="UniProtKB-KW"/>
</dbReference>
<evidence type="ECO:0000256" key="2">
    <source>
        <dbReference type="ARBA" id="ARBA00023015"/>
    </source>
</evidence>
<comment type="subcellular location">
    <subcellularLocation>
        <location evidence="1">Nucleus</location>
    </subcellularLocation>
</comment>
<feature type="domain" description="BZIP" evidence="7">
    <location>
        <begin position="71"/>
        <end position="134"/>
    </location>
</feature>
<evidence type="ECO:0000313" key="8">
    <source>
        <dbReference type="EMBL" id="GFR39699.1"/>
    </source>
</evidence>
<evidence type="ECO:0000256" key="5">
    <source>
        <dbReference type="ARBA" id="ARBA00023242"/>
    </source>
</evidence>
<feature type="region of interest" description="Disordered" evidence="6">
    <location>
        <begin position="1"/>
        <end position="23"/>
    </location>
</feature>
<dbReference type="Proteomes" id="UP001054857">
    <property type="component" value="Unassembled WGS sequence"/>
</dbReference>
<reference evidence="8 9" key="1">
    <citation type="journal article" date="2021" name="Sci. Rep.">
        <title>Genome sequencing of the multicellular alga Astrephomene provides insights into convergent evolution of germ-soma differentiation.</title>
        <authorList>
            <person name="Yamashita S."/>
            <person name="Yamamoto K."/>
            <person name="Matsuzaki R."/>
            <person name="Suzuki S."/>
            <person name="Yamaguchi H."/>
            <person name="Hirooka S."/>
            <person name="Minakuchi Y."/>
            <person name="Miyagishima S."/>
            <person name="Kawachi M."/>
            <person name="Toyoda A."/>
            <person name="Nozaki H."/>
        </authorList>
    </citation>
    <scope>NUCLEOTIDE SEQUENCE [LARGE SCALE GENOMIC DNA]</scope>
    <source>
        <strain evidence="8 9">NIES-4017</strain>
    </source>
</reference>
<dbReference type="AlphaFoldDB" id="A0AAD3DEA7"/>
<evidence type="ECO:0000313" key="9">
    <source>
        <dbReference type="Proteomes" id="UP001054857"/>
    </source>
</evidence>
<evidence type="ECO:0000256" key="1">
    <source>
        <dbReference type="ARBA" id="ARBA00004123"/>
    </source>
</evidence>
<sequence>MNGQPALASGQQRGGAPANSQPMLTMWPSYYAAGAFSGCTSGSAEDQHPEQPLQDQLQEDEDAASLQREREQRLLKRKQANRESAKRSKLKRKQAERDLNEHARRVDEERDSLASQLAAAQQRYAEAHAKHMELRQKIQGYAVSPSGDGGLGGVGGSACG</sequence>
<protein>
    <recommendedName>
        <fullName evidence="7">BZIP domain-containing protein</fullName>
    </recommendedName>
</protein>
<comment type="caution">
    <text evidence="8">The sequence shown here is derived from an EMBL/GenBank/DDBJ whole genome shotgun (WGS) entry which is preliminary data.</text>
</comment>
<evidence type="ECO:0000256" key="3">
    <source>
        <dbReference type="ARBA" id="ARBA00023125"/>
    </source>
</evidence>
<dbReference type="PROSITE" id="PS50217">
    <property type="entry name" value="BZIP"/>
    <property type="match status" value="1"/>
</dbReference>
<accession>A0AAD3DEA7</accession>
<keyword evidence="3" id="KW-0238">DNA-binding</keyword>